<dbReference type="EMBL" id="JAHXDE010000004">
    <property type="protein sequence ID" value="MCT8506176.1"/>
    <property type="molecule type" value="Genomic_DNA"/>
</dbReference>
<evidence type="ECO:0000313" key="2">
    <source>
        <dbReference type="Proteomes" id="UP001145353"/>
    </source>
</evidence>
<protein>
    <submittedName>
        <fullName evidence="1">Uncharacterized protein</fullName>
    </submittedName>
</protein>
<organism evidence="1 2">
    <name type="scientific">Chromohalobacter moromii</name>
    <dbReference type="NCBI Taxonomy" id="2860329"/>
    <lineage>
        <taxon>Bacteria</taxon>
        <taxon>Pseudomonadati</taxon>
        <taxon>Pseudomonadota</taxon>
        <taxon>Gammaproteobacteria</taxon>
        <taxon>Oceanospirillales</taxon>
        <taxon>Halomonadaceae</taxon>
        <taxon>Chromohalobacter</taxon>
    </lineage>
</organism>
<evidence type="ECO:0000313" key="1">
    <source>
        <dbReference type="EMBL" id="MCT8506176.1"/>
    </source>
</evidence>
<dbReference type="AlphaFoldDB" id="A0A9X2X3R9"/>
<keyword evidence="2" id="KW-1185">Reference proteome</keyword>
<accession>A0A9X2X3R9</accession>
<proteinExistence type="predicted"/>
<gene>
    <name evidence="1" type="ORF">KZO87_12405</name>
</gene>
<sequence length="60" mass="7128">MTQEKSFDELEREIGETADKFMDFLNENDLDTHAFNLYQTNVRMALKKLEKRISKLEKSS</sequence>
<dbReference type="Proteomes" id="UP001145353">
    <property type="component" value="Unassembled WGS sequence"/>
</dbReference>
<dbReference type="RefSeq" id="WP_261536095.1">
    <property type="nucleotide sequence ID" value="NZ_JAHXDE010000004.1"/>
</dbReference>
<comment type="caution">
    <text evidence="1">The sequence shown here is derived from an EMBL/GenBank/DDBJ whole genome shotgun (WGS) entry which is preliminary data.</text>
</comment>
<reference evidence="1" key="2">
    <citation type="journal article" date="2022" name="Syst. Appl. Microbiol.">
        <title>Chromohalobacter moromii sp. nov., a moderately halophilic bacterium isolated from lupine-based moromi fermentation.</title>
        <authorList>
            <person name="Lulf R.H."/>
            <person name="Hilgarth M."/>
            <person name="Ehrmann M.A."/>
        </authorList>
    </citation>
    <scope>NUCLEOTIDE SEQUENCE</scope>
    <source>
        <strain evidence="1">TMW 2.2304</strain>
    </source>
</reference>
<reference evidence="1" key="1">
    <citation type="submission" date="2021-07" db="EMBL/GenBank/DDBJ databases">
        <authorList>
            <person name="Luelf R.H."/>
        </authorList>
    </citation>
    <scope>NUCLEOTIDE SEQUENCE</scope>
    <source>
        <strain evidence="1">TMW 2.2304</strain>
    </source>
</reference>
<name>A0A9X2X3R9_9GAMM</name>